<feature type="domain" description="S5 DRBM" evidence="11">
    <location>
        <begin position="44"/>
        <end position="107"/>
    </location>
</feature>
<evidence type="ECO:0000259" key="11">
    <source>
        <dbReference type="PROSITE" id="PS50881"/>
    </source>
</evidence>
<dbReference type="HAMAP" id="MF_01307_B">
    <property type="entry name" value="Ribosomal_uS5_B"/>
    <property type="match status" value="1"/>
</dbReference>
<evidence type="ECO:0000256" key="7">
    <source>
        <dbReference type="ARBA" id="ARBA00035255"/>
    </source>
</evidence>
<keyword evidence="13" id="KW-1185">Reference proteome</keyword>
<proteinExistence type="inferred from homology"/>
<dbReference type="InterPro" id="IPR000851">
    <property type="entry name" value="Ribosomal_uS5"/>
</dbReference>
<reference evidence="12 13" key="1">
    <citation type="submission" date="2023-11" db="EMBL/GenBank/DDBJ databases">
        <title>A Novel Polar Bacteriovorax (B. antarcticus) Isolated from the Biocrust in Antarctica.</title>
        <authorList>
            <person name="Mun W."/>
            <person name="Choi S.Y."/>
            <person name="Mitchell R.J."/>
        </authorList>
    </citation>
    <scope>NUCLEOTIDE SEQUENCE [LARGE SCALE GENOMIC DNA]</scope>
    <source>
        <strain evidence="12 13">PP10</strain>
    </source>
</reference>
<gene>
    <name evidence="8 12" type="primary">rpsE</name>
    <name evidence="12" type="ORF">SHI21_01995</name>
</gene>
<dbReference type="SUPFAM" id="SSF54768">
    <property type="entry name" value="dsRNA-binding domain-like"/>
    <property type="match status" value="1"/>
</dbReference>
<accession>A0ABU5VSG2</accession>
<evidence type="ECO:0000256" key="10">
    <source>
        <dbReference type="SAM" id="MobiDB-lite"/>
    </source>
</evidence>
<feature type="compositionally biased region" description="Acidic residues" evidence="10">
    <location>
        <begin position="1"/>
        <end position="15"/>
    </location>
</feature>
<comment type="function">
    <text evidence="8">With S4 and S12 plays an important role in translational accuracy.</text>
</comment>
<dbReference type="RefSeq" id="WP_323574441.1">
    <property type="nucleotide sequence ID" value="NZ_JAYGJQ010000001.1"/>
</dbReference>
<dbReference type="GO" id="GO:0005840">
    <property type="term" value="C:ribosome"/>
    <property type="evidence" value="ECO:0007669"/>
    <property type="project" value="UniProtKB-KW"/>
</dbReference>
<dbReference type="InterPro" id="IPR018192">
    <property type="entry name" value="Ribosomal_uS5_N_CS"/>
</dbReference>
<dbReference type="Pfam" id="PF00333">
    <property type="entry name" value="Ribosomal_S5"/>
    <property type="match status" value="1"/>
</dbReference>
<comment type="domain">
    <text evidence="8">The N-terminal domain interacts with the head of the 30S subunit; the C-terminal domain interacts with the body and contacts protein S4. The interaction surface between S4 and S5 is involved in control of translational fidelity.</text>
</comment>
<evidence type="ECO:0000256" key="3">
    <source>
        <dbReference type="ARBA" id="ARBA00022730"/>
    </source>
</evidence>
<feature type="region of interest" description="Disordered" evidence="10">
    <location>
        <begin position="1"/>
        <end position="42"/>
    </location>
</feature>
<dbReference type="Gene3D" id="3.30.160.20">
    <property type="match status" value="1"/>
</dbReference>
<keyword evidence="3 8" id="KW-0699">rRNA-binding</keyword>
<evidence type="ECO:0000256" key="8">
    <source>
        <dbReference type="HAMAP-Rule" id="MF_01307"/>
    </source>
</evidence>
<dbReference type="NCBIfam" id="TIGR01021">
    <property type="entry name" value="rpsE_bact"/>
    <property type="match status" value="1"/>
</dbReference>
<dbReference type="Pfam" id="PF03719">
    <property type="entry name" value="Ribosomal_S5_C"/>
    <property type="match status" value="1"/>
</dbReference>
<comment type="caution">
    <text evidence="12">The sequence shown here is derived from an EMBL/GenBank/DDBJ whole genome shotgun (WGS) entry which is preliminary data.</text>
</comment>
<dbReference type="PROSITE" id="PS00585">
    <property type="entry name" value="RIBOSOMAL_S5"/>
    <property type="match status" value="1"/>
</dbReference>
<protein>
    <recommendedName>
        <fullName evidence="7 8">Small ribosomal subunit protein uS5</fullName>
    </recommendedName>
</protein>
<dbReference type="InterPro" id="IPR005324">
    <property type="entry name" value="Ribosomal_uS5_C"/>
</dbReference>
<evidence type="ECO:0000256" key="4">
    <source>
        <dbReference type="ARBA" id="ARBA00022884"/>
    </source>
</evidence>
<keyword evidence="6 8" id="KW-0687">Ribonucleoprotein</keyword>
<comment type="function">
    <text evidence="1 8">Located at the back of the 30S subunit body where it stabilizes the conformation of the head with respect to the body.</text>
</comment>
<evidence type="ECO:0000256" key="2">
    <source>
        <dbReference type="ARBA" id="ARBA00008945"/>
    </source>
</evidence>
<sequence length="201" mass="21402">MSEEISVIEELETEGGDNKKGPRGKRGQGAPAPKKKAPGAGTELEERVVAVNRVAKVVKGGRRFSFSALMIVGDKKGKVGYGLGKAKEVPEAIRKATQEAYKNMITVPLDNGTIPHEILGEFDAGKILFKPAANGTGVKAAGACRSILELAGVHNILTKSLRGNNPHNVVKATFKALRELRSVEAIAKARDKDPKGLRSKN</sequence>
<organism evidence="12 13">
    <name type="scientific">Bacteriovorax antarcticus</name>
    <dbReference type="NCBI Taxonomy" id="3088717"/>
    <lineage>
        <taxon>Bacteria</taxon>
        <taxon>Pseudomonadati</taxon>
        <taxon>Bdellovibrionota</taxon>
        <taxon>Bacteriovoracia</taxon>
        <taxon>Bacteriovoracales</taxon>
        <taxon>Bacteriovoracaceae</taxon>
        <taxon>Bacteriovorax</taxon>
    </lineage>
</organism>
<evidence type="ECO:0000256" key="9">
    <source>
        <dbReference type="RuleBase" id="RU003823"/>
    </source>
</evidence>
<evidence type="ECO:0000256" key="1">
    <source>
        <dbReference type="ARBA" id="ARBA00003093"/>
    </source>
</evidence>
<keyword evidence="5 8" id="KW-0689">Ribosomal protein</keyword>
<comment type="subunit">
    <text evidence="8">Part of the 30S ribosomal subunit. Contacts proteins S4 and S8.</text>
</comment>
<dbReference type="PANTHER" id="PTHR48277">
    <property type="entry name" value="MITOCHONDRIAL RIBOSOMAL PROTEIN S5"/>
    <property type="match status" value="1"/>
</dbReference>
<evidence type="ECO:0000256" key="6">
    <source>
        <dbReference type="ARBA" id="ARBA00023274"/>
    </source>
</evidence>
<comment type="similarity">
    <text evidence="2 8 9">Belongs to the universal ribosomal protein uS5 family.</text>
</comment>
<dbReference type="InterPro" id="IPR020568">
    <property type="entry name" value="Ribosomal_Su5_D2-typ_SF"/>
</dbReference>
<evidence type="ECO:0000313" key="13">
    <source>
        <dbReference type="Proteomes" id="UP001302274"/>
    </source>
</evidence>
<dbReference type="PANTHER" id="PTHR48277:SF1">
    <property type="entry name" value="MITOCHONDRIAL RIBOSOMAL PROTEIN S5"/>
    <property type="match status" value="1"/>
</dbReference>
<dbReference type="InterPro" id="IPR013810">
    <property type="entry name" value="Ribosomal_uS5_N"/>
</dbReference>
<dbReference type="InterPro" id="IPR014721">
    <property type="entry name" value="Ribsml_uS5_D2-typ_fold_subgr"/>
</dbReference>
<dbReference type="EMBL" id="JAYGJQ010000001">
    <property type="protein sequence ID" value="MEA9354950.1"/>
    <property type="molecule type" value="Genomic_DNA"/>
</dbReference>
<dbReference type="Proteomes" id="UP001302274">
    <property type="component" value="Unassembled WGS sequence"/>
</dbReference>
<evidence type="ECO:0000256" key="5">
    <source>
        <dbReference type="ARBA" id="ARBA00022980"/>
    </source>
</evidence>
<keyword evidence="4 8" id="KW-0694">RNA-binding</keyword>
<dbReference type="Gene3D" id="3.30.230.10">
    <property type="match status" value="1"/>
</dbReference>
<dbReference type="PROSITE" id="PS50881">
    <property type="entry name" value="S5_DSRBD"/>
    <property type="match status" value="1"/>
</dbReference>
<name>A0ABU5VSG2_9BACT</name>
<dbReference type="SUPFAM" id="SSF54211">
    <property type="entry name" value="Ribosomal protein S5 domain 2-like"/>
    <property type="match status" value="1"/>
</dbReference>
<evidence type="ECO:0000313" key="12">
    <source>
        <dbReference type="EMBL" id="MEA9354950.1"/>
    </source>
</evidence>
<dbReference type="InterPro" id="IPR005712">
    <property type="entry name" value="Ribosomal_uS5_bac-type"/>
</dbReference>